<evidence type="ECO:0000313" key="10">
    <source>
        <dbReference type="Proteomes" id="UP000093044"/>
    </source>
</evidence>
<dbReference type="EMBL" id="CP016757">
    <property type="protein sequence ID" value="ANZ45162.1"/>
    <property type="molecule type" value="Genomic_DNA"/>
</dbReference>
<dbReference type="KEGG" id="cpor:BED41_08805"/>
<feature type="active site" evidence="7">
    <location>
        <position position="416"/>
    </location>
</feature>
<dbReference type="GO" id="GO:0006094">
    <property type="term" value="P:gluconeogenesis"/>
    <property type="evidence" value="ECO:0007669"/>
    <property type="project" value="UniProtKB-UniRule"/>
</dbReference>
<dbReference type="AlphaFoldDB" id="A0A1B2I5B4"/>
<gene>
    <name evidence="7" type="primary">pgi</name>
    <name evidence="9" type="ORF">BED41_08805</name>
</gene>
<evidence type="ECO:0000256" key="1">
    <source>
        <dbReference type="ARBA" id="ARBA00004926"/>
    </source>
</evidence>
<evidence type="ECO:0000313" key="9">
    <source>
        <dbReference type="EMBL" id="ANZ45162.1"/>
    </source>
</evidence>
<keyword evidence="5 7" id="KW-0413">Isomerase</keyword>
<comment type="pathway">
    <text evidence="7">Carbohydrate biosynthesis; gluconeogenesis.</text>
</comment>
<dbReference type="EC" id="5.3.1.9" evidence="7"/>
<dbReference type="GeneID" id="83057947"/>
<keyword evidence="10" id="KW-1185">Reference proteome</keyword>
<dbReference type="InterPro" id="IPR035482">
    <property type="entry name" value="SIS_PGI_2"/>
</dbReference>
<dbReference type="UniPathway" id="UPA00138"/>
<sequence length="450" mass="48595">MKKISFSFGASLGGSTTTFTELKESFGAAALAAQRWLAETPSCTEGHGWLALPDSPVEEIEETAAWLAGYDSVIQVGIGGSALGNLMLNQALLDGFYNESTPGPKFYLADNPDPDKTLSIWERVKEGRVALVGVSKSGATAETMTQFLWYRSELLKKGQSDADILVITDPEKGIFRAFANGSDCRVMELPASVGGRYSVLCPAGLVTAAALGIDAPALLKGAAAMRDFLTAEKDFDKNPALKLGAIHLLHEREGRPMSVLMPYSSKMAYFAEWYAQLWAESLGKNGLGTTPVRALGAIDQHSQVQLYTEGPDDKFFTLICAEGHGVELSVPAIEHEALSPLKYLDGQGIGAMLNLEAKSTAAAIVKSGHPLVWLELEKLDAETVGALVFFYEYLTALTGRMMGINPFDQPGVEQGKKYTYGLMGRAGYEKDAEEVGEWFRKIAAERIEAL</sequence>
<organism evidence="9 10">
    <name type="scientific">Cloacibacillus porcorum</name>
    <dbReference type="NCBI Taxonomy" id="1197717"/>
    <lineage>
        <taxon>Bacteria</taxon>
        <taxon>Thermotogati</taxon>
        <taxon>Synergistota</taxon>
        <taxon>Synergistia</taxon>
        <taxon>Synergistales</taxon>
        <taxon>Synergistaceae</taxon>
        <taxon>Cloacibacillus</taxon>
    </lineage>
</organism>
<dbReference type="CDD" id="cd05015">
    <property type="entry name" value="SIS_PGI_1"/>
    <property type="match status" value="1"/>
</dbReference>
<feature type="active site" evidence="7">
    <location>
        <position position="301"/>
    </location>
</feature>
<dbReference type="PANTHER" id="PTHR11469:SF1">
    <property type="entry name" value="GLUCOSE-6-PHOSPHATE ISOMERASE"/>
    <property type="match status" value="1"/>
</dbReference>
<dbReference type="PROSITE" id="PS00174">
    <property type="entry name" value="P_GLUCOSE_ISOMERASE_2"/>
    <property type="match status" value="1"/>
</dbReference>
<comment type="catalytic activity">
    <reaction evidence="6 7 8">
        <text>alpha-D-glucose 6-phosphate = beta-D-fructose 6-phosphate</text>
        <dbReference type="Rhea" id="RHEA:11816"/>
        <dbReference type="ChEBI" id="CHEBI:57634"/>
        <dbReference type="ChEBI" id="CHEBI:58225"/>
        <dbReference type="EC" id="5.3.1.9"/>
    </reaction>
</comment>
<dbReference type="Gene3D" id="3.40.50.10490">
    <property type="entry name" value="Glucose-6-phosphate isomerase like protein, domain 1"/>
    <property type="match status" value="2"/>
</dbReference>
<evidence type="ECO:0000256" key="8">
    <source>
        <dbReference type="RuleBase" id="RU000612"/>
    </source>
</evidence>
<dbReference type="GO" id="GO:0005829">
    <property type="term" value="C:cytosol"/>
    <property type="evidence" value="ECO:0007669"/>
    <property type="project" value="TreeGrafter"/>
</dbReference>
<dbReference type="GO" id="GO:0004347">
    <property type="term" value="F:glucose-6-phosphate isomerase activity"/>
    <property type="evidence" value="ECO:0007669"/>
    <property type="project" value="UniProtKB-UniRule"/>
</dbReference>
<dbReference type="PROSITE" id="PS51463">
    <property type="entry name" value="P_GLUCOSE_ISOMERASE_3"/>
    <property type="match status" value="1"/>
</dbReference>
<keyword evidence="7" id="KW-0963">Cytoplasm</keyword>
<dbReference type="SUPFAM" id="SSF53697">
    <property type="entry name" value="SIS domain"/>
    <property type="match status" value="1"/>
</dbReference>
<comment type="similarity">
    <text evidence="2 7 8">Belongs to the GPI family.</text>
</comment>
<dbReference type="GO" id="GO:0097367">
    <property type="term" value="F:carbohydrate derivative binding"/>
    <property type="evidence" value="ECO:0007669"/>
    <property type="project" value="InterPro"/>
</dbReference>
<dbReference type="GO" id="GO:0051156">
    <property type="term" value="P:glucose 6-phosphate metabolic process"/>
    <property type="evidence" value="ECO:0007669"/>
    <property type="project" value="TreeGrafter"/>
</dbReference>
<reference evidence="9" key="1">
    <citation type="submission" date="2016-08" db="EMBL/GenBank/DDBJ databases">
        <title>Complete genome of Cloacibacillus porcorum.</title>
        <authorList>
            <person name="Looft T."/>
            <person name="Bayles D.O."/>
            <person name="Alt D.P."/>
        </authorList>
    </citation>
    <scope>NUCLEOTIDE SEQUENCE [LARGE SCALE GENOMIC DNA]</scope>
    <source>
        <strain evidence="9">CL-84</strain>
    </source>
</reference>
<evidence type="ECO:0000256" key="6">
    <source>
        <dbReference type="ARBA" id="ARBA00029321"/>
    </source>
</evidence>
<protein>
    <recommendedName>
        <fullName evidence="7">Glucose-6-phosphate isomerase</fullName>
        <shortName evidence="7">GPI</shortName>
        <ecNumber evidence="7">5.3.1.9</ecNumber>
    </recommendedName>
    <alternativeName>
        <fullName evidence="7">Phosphoglucose isomerase</fullName>
        <shortName evidence="7">PGI</shortName>
    </alternativeName>
    <alternativeName>
        <fullName evidence="7">Phosphohexose isomerase</fullName>
        <shortName evidence="7">PHI</shortName>
    </alternativeName>
</protein>
<dbReference type="OrthoDB" id="140919at2"/>
<comment type="subcellular location">
    <subcellularLocation>
        <location evidence="7">Cytoplasm</location>
    </subcellularLocation>
</comment>
<dbReference type="RefSeq" id="WP_066744960.1">
    <property type="nucleotide sequence ID" value="NZ_CP016757.1"/>
</dbReference>
<name>A0A1B2I5B4_9BACT</name>
<feature type="active site" description="Proton donor" evidence="7">
    <location>
        <position position="280"/>
    </location>
</feature>
<comment type="pathway">
    <text evidence="1 7 8">Carbohydrate degradation; glycolysis; D-glyceraldehyde 3-phosphate and glycerone phosphate from D-glucose: step 2/4.</text>
</comment>
<evidence type="ECO:0000256" key="7">
    <source>
        <dbReference type="HAMAP-Rule" id="MF_00473"/>
    </source>
</evidence>
<evidence type="ECO:0000256" key="5">
    <source>
        <dbReference type="ARBA" id="ARBA00023235"/>
    </source>
</evidence>
<dbReference type="CDD" id="cd05016">
    <property type="entry name" value="SIS_PGI_2"/>
    <property type="match status" value="1"/>
</dbReference>
<keyword evidence="3 7" id="KW-0312">Gluconeogenesis</keyword>
<dbReference type="Proteomes" id="UP000093044">
    <property type="component" value="Chromosome"/>
</dbReference>
<dbReference type="HAMAP" id="MF_00473">
    <property type="entry name" value="G6P_isomerase"/>
    <property type="match status" value="1"/>
</dbReference>
<dbReference type="UniPathway" id="UPA00109">
    <property type="reaction ID" value="UER00181"/>
</dbReference>
<dbReference type="InterPro" id="IPR035476">
    <property type="entry name" value="SIS_PGI_1"/>
</dbReference>
<dbReference type="PRINTS" id="PR00662">
    <property type="entry name" value="G6PISOMERASE"/>
</dbReference>
<evidence type="ECO:0000256" key="3">
    <source>
        <dbReference type="ARBA" id="ARBA00022432"/>
    </source>
</evidence>
<comment type="function">
    <text evidence="7">Catalyzes the reversible isomerization of glucose-6-phosphate to fructose-6-phosphate.</text>
</comment>
<keyword evidence="4 7" id="KW-0324">Glycolysis</keyword>
<dbReference type="Pfam" id="PF00342">
    <property type="entry name" value="PGI"/>
    <property type="match status" value="2"/>
</dbReference>
<dbReference type="InterPro" id="IPR018189">
    <property type="entry name" value="Phosphoglucose_isomerase_CS"/>
</dbReference>
<dbReference type="InterPro" id="IPR046348">
    <property type="entry name" value="SIS_dom_sf"/>
</dbReference>
<proteinExistence type="inferred from homology"/>
<evidence type="ECO:0000256" key="2">
    <source>
        <dbReference type="ARBA" id="ARBA00006604"/>
    </source>
</evidence>
<accession>A0A1B2I5B4</accession>
<dbReference type="GO" id="GO:0048029">
    <property type="term" value="F:monosaccharide binding"/>
    <property type="evidence" value="ECO:0007669"/>
    <property type="project" value="TreeGrafter"/>
</dbReference>
<dbReference type="GO" id="GO:0006096">
    <property type="term" value="P:glycolytic process"/>
    <property type="evidence" value="ECO:0007669"/>
    <property type="project" value="UniProtKB-UniRule"/>
</dbReference>
<evidence type="ECO:0000256" key="4">
    <source>
        <dbReference type="ARBA" id="ARBA00023152"/>
    </source>
</evidence>
<dbReference type="InterPro" id="IPR001672">
    <property type="entry name" value="G6P_Isomerase"/>
</dbReference>
<dbReference type="STRING" id="1197717.BED41_08805"/>
<dbReference type="PANTHER" id="PTHR11469">
    <property type="entry name" value="GLUCOSE-6-PHOSPHATE ISOMERASE"/>
    <property type="match status" value="1"/>
</dbReference>